<evidence type="ECO:0000313" key="2">
    <source>
        <dbReference type="Proteomes" id="UP000076532"/>
    </source>
</evidence>
<accession>A0A166H456</accession>
<organism evidence="1 2">
    <name type="scientific">Athelia psychrophila</name>
    <dbReference type="NCBI Taxonomy" id="1759441"/>
    <lineage>
        <taxon>Eukaryota</taxon>
        <taxon>Fungi</taxon>
        <taxon>Dikarya</taxon>
        <taxon>Basidiomycota</taxon>
        <taxon>Agaricomycotina</taxon>
        <taxon>Agaricomycetes</taxon>
        <taxon>Agaricomycetidae</taxon>
        <taxon>Atheliales</taxon>
        <taxon>Atheliaceae</taxon>
        <taxon>Athelia</taxon>
    </lineage>
</organism>
<sequence length="73" mass="8593">MVRTRSLERHLLAPLPMLVLGMRDGKSLLGERREWAEYAPGDLRASSMRTRGGWLGLRRRPTRGLRRQLRLRR</sequence>
<keyword evidence="2" id="KW-1185">Reference proteome</keyword>
<gene>
    <name evidence="1" type="ORF">FIBSPDRAFT_863712</name>
</gene>
<dbReference type="AlphaFoldDB" id="A0A166H456"/>
<evidence type="ECO:0000313" key="1">
    <source>
        <dbReference type="EMBL" id="KZP18462.1"/>
    </source>
</evidence>
<reference evidence="1 2" key="1">
    <citation type="journal article" date="2016" name="Mol. Biol. Evol.">
        <title>Comparative Genomics of Early-Diverging Mushroom-Forming Fungi Provides Insights into the Origins of Lignocellulose Decay Capabilities.</title>
        <authorList>
            <person name="Nagy L.G."/>
            <person name="Riley R."/>
            <person name="Tritt A."/>
            <person name="Adam C."/>
            <person name="Daum C."/>
            <person name="Floudas D."/>
            <person name="Sun H."/>
            <person name="Yadav J.S."/>
            <person name="Pangilinan J."/>
            <person name="Larsson K.H."/>
            <person name="Matsuura K."/>
            <person name="Barry K."/>
            <person name="Labutti K."/>
            <person name="Kuo R."/>
            <person name="Ohm R.A."/>
            <person name="Bhattacharya S.S."/>
            <person name="Shirouzu T."/>
            <person name="Yoshinaga Y."/>
            <person name="Martin F.M."/>
            <person name="Grigoriev I.V."/>
            <person name="Hibbett D.S."/>
        </authorList>
    </citation>
    <scope>NUCLEOTIDE SEQUENCE [LARGE SCALE GENOMIC DNA]</scope>
    <source>
        <strain evidence="1 2">CBS 109695</strain>
    </source>
</reference>
<protein>
    <submittedName>
        <fullName evidence="1">Uncharacterized protein</fullName>
    </submittedName>
</protein>
<proteinExistence type="predicted"/>
<dbReference type="EMBL" id="KV417572">
    <property type="protein sequence ID" value="KZP18462.1"/>
    <property type="molecule type" value="Genomic_DNA"/>
</dbReference>
<dbReference type="Proteomes" id="UP000076532">
    <property type="component" value="Unassembled WGS sequence"/>
</dbReference>
<name>A0A166H456_9AGAM</name>